<keyword evidence="1" id="KW-0812">Transmembrane</keyword>
<dbReference type="Proteomes" id="UP001250656">
    <property type="component" value="Unassembled WGS sequence"/>
</dbReference>
<sequence length="130" mass="15267">MTITRNQYVGIGVVITVLVLFYTFYEYRKWDIERNSHQTIAQVNGYLRGTKTGPSLKYFYRDNDSKYDGSIYIESEKYPAYKNRFFIVNYSAENPSWSEILLSRPVTDTPAIKAAGFRLPKKKTNQFQQH</sequence>
<keyword evidence="3" id="KW-1185">Reference proteome</keyword>
<protein>
    <recommendedName>
        <fullName evidence="4">DUF3592 domain-containing protein</fullName>
    </recommendedName>
</protein>
<keyword evidence="1" id="KW-0472">Membrane</keyword>
<keyword evidence="1" id="KW-1133">Transmembrane helix</keyword>
<gene>
    <name evidence="2" type="ORF">RQM65_07365</name>
</gene>
<name>A0ABU3L407_9FLAO</name>
<evidence type="ECO:0000256" key="1">
    <source>
        <dbReference type="SAM" id="Phobius"/>
    </source>
</evidence>
<evidence type="ECO:0000313" key="3">
    <source>
        <dbReference type="Proteomes" id="UP001250656"/>
    </source>
</evidence>
<feature type="transmembrane region" description="Helical" evidence="1">
    <location>
        <begin position="6"/>
        <end position="25"/>
    </location>
</feature>
<dbReference type="EMBL" id="JAVTTP010000001">
    <property type="protein sequence ID" value="MDT7828476.1"/>
    <property type="molecule type" value="Genomic_DNA"/>
</dbReference>
<comment type="caution">
    <text evidence="2">The sequence shown here is derived from an EMBL/GenBank/DDBJ whole genome shotgun (WGS) entry which is preliminary data.</text>
</comment>
<proteinExistence type="predicted"/>
<evidence type="ECO:0008006" key="4">
    <source>
        <dbReference type="Google" id="ProtNLM"/>
    </source>
</evidence>
<accession>A0ABU3L407</accession>
<evidence type="ECO:0000313" key="2">
    <source>
        <dbReference type="EMBL" id="MDT7828476.1"/>
    </source>
</evidence>
<organism evidence="2 3">
    <name type="scientific">Pricia mediterranea</name>
    <dbReference type="NCBI Taxonomy" id="3076079"/>
    <lineage>
        <taxon>Bacteria</taxon>
        <taxon>Pseudomonadati</taxon>
        <taxon>Bacteroidota</taxon>
        <taxon>Flavobacteriia</taxon>
        <taxon>Flavobacteriales</taxon>
        <taxon>Flavobacteriaceae</taxon>
        <taxon>Pricia</taxon>
    </lineage>
</organism>
<reference evidence="2 3" key="1">
    <citation type="submission" date="2023-09" db="EMBL/GenBank/DDBJ databases">
        <title>Novel taxa isolated from Blanes Bay.</title>
        <authorList>
            <person name="Rey-Velasco X."/>
            <person name="Lucena T."/>
        </authorList>
    </citation>
    <scope>NUCLEOTIDE SEQUENCE [LARGE SCALE GENOMIC DNA]</scope>
    <source>
        <strain evidence="2 3">S334</strain>
    </source>
</reference>
<dbReference type="RefSeq" id="WP_314013816.1">
    <property type="nucleotide sequence ID" value="NZ_JAVTTP010000001.1"/>
</dbReference>